<sequence length="307" mass="34454">MKKKSVIAPYLFISPWVIGFIVFTAGPLLMSLIMSFFDWSITKPPVFTAFKNYITMFTQDKQFYRSLFITLKYAVIFVPLNMCLALFLALLISQPVAGVKFFRTVFYIPTVISGVAVSIVWGWLLNADYGIFNYLLSLIGISGPKWLLDPSWALVAVVLASAFGVGTMMLIFYANIKTIPADLYEAADLDGAGVARQFFSITLPIITPTILFNLITSLITAFQQLTLVMLLTGGEPLNATYFYGLYVYRNAFKHHRLGYASANAWVMFIIILILTMLVFKSSSAWVFYETEIKKGKRGTVELSGRKT</sequence>
<dbReference type="InterPro" id="IPR035906">
    <property type="entry name" value="MetI-like_sf"/>
</dbReference>
<evidence type="ECO:0000256" key="1">
    <source>
        <dbReference type="ARBA" id="ARBA00004651"/>
    </source>
</evidence>
<dbReference type="AlphaFoldDB" id="A0A6P1Y4M3"/>
<feature type="transmembrane region" description="Helical" evidence="7">
    <location>
        <begin position="227"/>
        <end position="244"/>
    </location>
</feature>
<dbReference type="PROSITE" id="PS50928">
    <property type="entry name" value="ABC_TM1"/>
    <property type="match status" value="1"/>
</dbReference>
<keyword evidence="5 7" id="KW-1133">Transmembrane helix</keyword>
<feature type="transmembrane region" description="Helical" evidence="7">
    <location>
        <begin position="194"/>
        <end position="215"/>
    </location>
</feature>
<comment type="subcellular location">
    <subcellularLocation>
        <location evidence="1 7">Cell membrane</location>
        <topology evidence="1 7">Multi-pass membrane protein</topology>
    </subcellularLocation>
</comment>
<dbReference type="Gene3D" id="1.10.3720.10">
    <property type="entry name" value="MetI-like"/>
    <property type="match status" value="1"/>
</dbReference>
<keyword evidence="3" id="KW-1003">Cell membrane</keyword>
<dbReference type="PANTHER" id="PTHR30193">
    <property type="entry name" value="ABC TRANSPORTER PERMEASE PROTEIN"/>
    <property type="match status" value="1"/>
</dbReference>
<feature type="transmembrane region" description="Helical" evidence="7">
    <location>
        <begin position="12"/>
        <end position="37"/>
    </location>
</feature>
<dbReference type="RefSeq" id="WP_162664257.1">
    <property type="nucleotide sequence ID" value="NZ_CP048020.1"/>
</dbReference>
<evidence type="ECO:0000259" key="8">
    <source>
        <dbReference type="PROSITE" id="PS50928"/>
    </source>
</evidence>
<protein>
    <submittedName>
        <fullName evidence="9">Sugar ABC transporter permease</fullName>
    </submittedName>
</protein>
<keyword evidence="4 7" id="KW-0812">Transmembrane</keyword>
<dbReference type="Pfam" id="PF00528">
    <property type="entry name" value="BPD_transp_1"/>
    <property type="match status" value="1"/>
</dbReference>
<proteinExistence type="inferred from homology"/>
<dbReference type="CDD" id="cd06261">
    <property type="entry name" value="TM_PBP2"/>
    <property type="match status" value="1"/>
</dbReference>
<name>A0A6P1Y4M3_9SPIR</name>
<dbReference type="SUPFAM" id="SSF161098">
    <property type="entry name" value="MetI-like"/>
    <property type="match status" value="1"/>
</dbReference>
<dbReference type="KEGG" id="trz:GWP43_11430"/>
<comment type="similarity">
    <text evidence="7">Belongs to the binding-protein-dependent transport system permease family.</text>
</comment>
<evidence type="ECO:0000256" key="2">
    <source>
        <dbReference type="ARBA" id="ARBA00022448"/>
    </source>
</evidence>
<evidence type="ECO:0000256" key="3">
    <source>
        <dbReference type="ARBA" id="ARBA00022475"/>
    </source>
</evidence>
<dbReference type="InterPro" id="IPR051393">
    <property type="entry name" value="ABC_transporter_permease"/>
</dbReference>
<dbReference type="EMBL" id="CP048020">
    <property type="protein sequence ID" value="QHX43953.1"/>
    <property type="molecule type" value="Genomic_DNA"/>
</dbReference>
<dbReference type="GO" id="GO:0005886">
    <property type="term" value="C:plasma membrane"/>
    <property type="evidence" value="ECO:0007669"/>
    <property type="project" value="UniProtKB-SubCell"/>
</dbReference>
<evidence type="ECO:0000256" key="7">
    <source>
        <dbReference type="RuleBase" id="RU363032"/>
    </source>
</evidence>
<accession>A0A6P1Y4M3</accession>
<dbReference type="Proteomes" id="UP000464374">
    <property type="component" value="Chromosome"/>
</dbReference>
<organism evidence="9 10">
    <name type="scientific">Treponema vincentii</name>
    <dbReference type="NCBI Taxonomy" id="69710"/>
    <lineage>
        <taxon>Bacteria</taxon>
        <taxon>Pseudomonadati</taxon>
        <taxon>Spirochaetota</taxon>
        <taxon>Spirochaetia</taxon>
        <taxon>Spirochaetales</taxon>
        <taxon>Treponemataceae</taxon>
        <taxon>Treponema</taxon>
    </lineage>
</organism>
<dbReference type="PANTHER" id="PTHR30193:SF1">
    <property type="entry name" value="ABC TRANSPORTER PERMEASE PROTEIN YESP-RELATED"/>
    <property type="match status" value="1"/>
</dbReference>
<feature type="transmembrane region" description="Helical" evidence="7">
    <location>
        <begin position="73"/>
        <end position="92"/>
    </location>
</feature>
<dbReference type="InterPro" id="IPR000515">
    <property type="entry name" value="MetI-like"/>
</dbReference>
<keyword evidence="6 7" id="KW-0472">Membrane</keyword>
<feature type="transmembrane region" description="Helical" evidence="7">
    <location>
        <begin position="104"/>
        <end position="125"/>
    </location>
</feature>
<feature type="transmembrane region" description="Helical" evidence="7">
    <location>
        <begin position="153"/>
        <end position="174"/>
    </location>
</feature>
<evidence type="ECO:0000313" key="10">
    <source>
        <dbReference type="Proteomes" id="UP000464374"/>
    </source>
</evidence>
<reference evidence="9 10" key="1">
    <citation type="submission" date="2020-01" db="EMBL/GenBank/DDBJ databases">
        <title>Complete genome sequence of a human oral phylogroup 1 Treponema sp. strain ATCC 700766, originally isolated from periodontitis dental plaque.</title>
        <authorList>
            <person name="Chan Y."/>
            <person name="Huo Y.-B."/>
            <person name="Yu X.-L."/>
            <person name="Zeng H."/>
            <person name="Leung W.-K."/>
            <person name="Watt R.M."/>
        </authorList>
    </citation>
    <scope>NUCLEOTIDE SEQUENCE [LARGE SCALE GENOMIC DNA]</scope>
    <source>
        <strain evidence="9 10">OMZ 804</strain>
    </source>
</reference>
<evidence type="ECO:0000313" key="9">
    <source>
        <dbReference type="EMBL" id="QHX43953.1"/>
    </source>
</evidence>
<feature type="domain" description="ABC transmembrane type-1" evidence="8">
    <location>
        <begin position="67"/>
        <end position="278"/>
    </location>
</feature>
<keyword evidence="2 7" id="KW-0813">Transport</keyword>
<evidence type="ECO:0000256" key="6">
    <source>
        <dbReference type="ARBA" id="ARBA00023136"/>
    </source>
</evidence>
<evidence type="ECO:0000256" key="4">
    <source>
        <dbReference type="ARBA" id="ARBA00022692"/>
    </source>
</evidence>
<feature type="transmembrane region" description="Helical" evidence="7">
    <location>
        <begin position="264"/>
        <end position="288"/>
    </location>
</feature>
<gene>
    <name evidence="9" type="ORF">GWP43_11430</name>
</gene>
<dbReference type="GO" id="GO:0055085">
    <property type="term" value="P:transmembrane transport"/>
    <property type="evidence" value="ECO:0007669"/>
    <property type="project" value="InterPro"/>
</dbReference>
<evidence type="ECO:0000256" key="5">
    <source>
        <dbReference type="ARBA" id="ARBA00022989"/>
    </source>
</evidence>